<proteinExistence type="predicted"/>
<evidence type="ECO:0000313" key="2">
    <source>
        <dbReference type="Proteomes" id="UP001187531"/>
    </source>
</evidence>
<reference evidence="1" key="1">
    <citation type="submission" date="2023-07" db="EMBL/GenBank/DDBJ databases">
        <title>Chromosome-level genome assembly of Artemia franciscana.</title>
        <authorList>
            <person name="Jo E."/>
        </authorList>
    </citation>
    <scope>NUCLEOTIDE SEQUENCE</scope>
    <source>
        <tissue evidence="1">Whole body</tissue>
    </source>
</reference>
<organism evidence="1 2">
    <name type="scientific">Artemia franciscana</name>
    <name type="common">Brine shrimp</name>
    <name type="synonym">Artemia sanfranciscana</name>
    <dbReference type="NCBI Taxonomy" id="6661"/>
    <lineage>
        <taxon>Eukaryota</taxon>
        <taxon>Metazoa</taxon>
        <taxon>Ecdysozoa</taxon>
        <taxon>Arthropoda</taxon>
        <taxon>Crustacea</taxon>
        <taxon>Branchiopoda</taxon>
        <taxon>Anostraca</taxon>
        <taxon>Artemiidae</taxon>
        <taxon>Artemia</taxon>
    </lineage>
</organism>
<protein>
    <submittedName>
        <fullName evidence="1">Uncharacterized protein</fullName>
    </submittedName>
</protein>
<feature type="non-terminal residue" evidence="1">
    <location>
        <position position="300"/>
    </location>
</feature>
<gene>
    <name evidence="1" type="ORF">QYM36_018496</name>
</gene>
<name>A0AA88KUJ1_ARTSF</name>
<dbReference type="Proteomes" id="UP001187531">
    <property type="component" value="Unassembled WGS sequence"/>
</dbReference>
<dbReference type="EMBL" id="JAVRJZ010000133">
    <property type="protein sequence ID" value="KAK2702929.1"/>
    <property type="molecule type" value="Genomic_DNA"/>
</dbReference>
<dbReference type="AlphaFoldDB" id="A0AA88KUJ1"/>
<evidence type="ECO:0000313" key="1">
    <source>
        <dbReference type="EMBL" id="KAK2702929.1"/>
    </source>
</evidence>
<keyword evidence="2" id="KW-1185">Reference proteome</keyword>
<comment type="caution">
    <text evidence="1">The sequence shown here is derived from an EMBL/GenBank/DDBJ whole genome shotgun (WGS) entry which is preliminary data.</text>
</comment>
<accession>A0AA88KUJ1</accession>
<sequence length="300" mass="33854">LDIPIDTEFQPPKQFRIPYQMALVLEEQIQAMLQSGIIKEESSQFPSLISCNYARIDINGNCLMSLLVPDDELCLSIVSSVEHLRRNFGLIDTIIRSPNYELLTRSTLEFWTSHRYHVLKEGLDHGGIQMVAIIDRQQFDNEGKVVYVDNVNKLSSFAFATPEGFSLSCVISPFTLKITGEFEGYASLVKQIAGTENLFLEIDILKQQAFEQGLHDGIRRFIRERGAWAVEITVQTSMLGRITVPQIEEISGEDILEDFRLLVSIRGKTEGIATEGTLDKIFKKVVFCASLIHITLPVVK</sequence>